<gene>
    <name evidence="3" type="ORF">K6Q96_21000</name>
</gene>
<proteinExistence type="predicted"/>
<reference evidence="3" key="1">
    <citation type="submission" date="2021-08" db="EMBL/GenBank/DDBJ databases">
        <authorList>
            <person name="Sakaguchi M."/>
            <person name="Kikuchi T."/>
            <person name="Urbanczyk H."/>
        </authorList>
    </citation>
    <scope>NUCLEOTIDE SEQUENCE</scope>
    <source>
        <strain evidence="3">020920N</strain>
    </source>
</reference>
<feature type="domain" description="XdhC Rossmann" evidence="2">
    <location>
        <begin position="185"/>
        <end position="325"/>
    </location>
</feature>
<dbReference type="Pfam" id="PF13478">
    <property type="entry name" value="XdhC_C"/>
    <property type="match status" value="1"/>
</dbReference>
<keyword evidence="4" id="KW-1185">Reference proteome</keyword>
<evidence type="ECO:0000313" key="3">
    <source>
        <dbReference type="EMBL" id="USH04228.1"/>
    </source>
</evidence>
<organism evidence="3 4">
    <name type="scientific">Grimontia kaedaensis</name>
    <dbReference type="NCBI Taxonomy" id="2872157"/>
    <lineage>
        <taxon>Bacteria</taxon>
        <taxon>Pseudomonadati</taxon>
        <taxon>Pseudomonadota</taxon>
        <taxon>Gammaproteobacteria</taxon>
        <taxon>Vibrionales</taxon>
        <taxon>Vibrionaceae</taxon>
        <taxon>Grimontia</taxon>
    </lineage>
</organism>
<feature type="domain" description="XdhC- CoxI" evidence="1">
    <location>
        <begin position="18"/>
        <end position="81"/>
    </location>
</feature>
<name>A0ABY4WZ42_9GAMM</name>
<dbReference type="InterPro" id="IPR027051">
    <property type="entry name" value="XdhC_Rossmann_dom"/>
</dbReference>
<dbReference type="Gene3D" id="3.40.50.720">
    <property type="entry name" value="NAD(P)-binding Rossmann-like Domain"/>
    <property type="match status" value="1"/>
</dbReference>
<sequence>MANHLHYLLNEWYPEKDNAEWVLGTIYETEGPCYRKAGAMMLFGSLGQQLGMLSGGCLESDIQRHAKKVMMTGEACTLTYDSQDEDDLSFQLGIGCGGTVHIMLQPIHAGNGYLSLDVIHAQLEQRRSGFYYQRIGSKSVAEIEANYIPSEKIHQLKADKNTIGERLDEGGQRWLKTFIQPPTHLLVCGGGFDARPIVSLAHQLGWRVTLWDPRPANARRDYFRTAHHILREEAETLGYFCNEKHVDAAVVMTHSVSLDASVLKSLTDTRLRYLALLGPTHRKEDVLQTAELQESQLPCKLAGPAGLQLGAALPEGIGLSILSECMAALNDSNAKSFSGIV</sequence>
<evidence type="ECO:0000259" key="2">
    <source>
        <dbReference type="Pfam" id="PF13478"/>
    </source>
</evidence>
<dbReference type="PANTHER" id="PTHR30388">
    <property type="entry name" value="ALDEHYDE OXIDOREDUCTASE MOLYBDENUM COFACTOR ASSEMBLY PROTEIN"/>
    <property type="match status" value="1"/>
</dbReference>
<protein>
    <submittedName>
        <fullName evidence="3">XdhC family protein</fullName>
    </submittedName>
</protein>
<dbReference type="RefSeq" id="WP_251879839.1">
    <property type="nucleotide sequence ID" value="NZ_CP082276.1"/>
</dbReference>
<dbReference type="InterPro" id="IPR003777">
    <property type="entry name" value="XdhC_CoxI"/>
</dbReference>
<evidence type="ECO:0000313" key="4">
    <source>
        <dbReference type="Proteomes" id="UP001056255"/>
    </source>
</evidence>
<dbReference type="PANTHER" id="PTHR30388:SF4">
    <property type="entry name" value="MOLYBDENUM COFACTOR INSERTION CHAPERONE PAOD"/>
    <property type="match status" value="1"/>
</dbReference>
<dbReference type="InterPro" id="IPR052698">
    <property type="entry name" value="MoCofactor_Util/Proc"/>
</dbReference>
<evidence type="ECO:0000259" key="1">
    <source>
        <dbReference type="Pfam" id="PF02625"/>
    </source>
</evidence>
<dbReference type="Pfam" id="PF02625">
    <property type="entry name" value="XdhC_CoxI"/>
    <property type="match status" value="1"/>
</dbReference>
<dbReference type="EMBL" id="CP082276">
    <property type="protein sequence ID" value="USH04228.1"/>
    <property type="molecule type" value="Genomic_DNA"/>
</dbReference>
<accession>A0ABY4WZ42</accession>
<dbReference type="Proteomes" id="UP001056255">
    <property type="component" value="Chromosome II"/>
</dbReference>